<dbReference type="RefSeq" id="WP_307279365.1">
    <property type="nucleotide sequence ID" value="NZ_JAUSZT010000003.1"/>
</dbReference>
<organism evidence="1 2">
    <name type="scientific">Phyllobacterium ifriqiyense</name>
    <dbReference type="NCBI Taxonomy" id="314238"/>
    <lineage>
        <taxon>Bacteria</taxon>
        <taxon>Pseudomonadati</taxon>
        <taxon>Pseudomonadota</taxon>
        <taxon>Alphaproteobacteria</taxon>
        <taxon>Hyphomicrobiales</taxon>
        <taxon>Phyllobacteriaceae</taxon>
        <taxon>Phyllobacterium</taxon>
    </lineage>
</organism>
<evidence type="ECO:0000313" key="1">
    <source>
        <dbReference type="EMBL" id="MDQ0996505.1"/>
    </source>
</evidence>
<name>A0ABU0S9A2_9HYPH</name>
<evidence type="ECO:0000313" key="2">
    <source>
        <dbReference type="Proteomes" id="UP001237780"/>
    </source>
</evidence>
<accession>A0ABU0S9A2</accession>
<sequence length="246" mass="27244">MLRDIQNDFVVNLKDRLRDVRHLIRASRQDVKLTPHELPEFMLDKVARVLDKAFTSAETVSISLISHDPTAHSGAPEARSLAAYFFENGDAGEALFCRDAYYLTKYLLKALHEPNALVHEAGFASVHATMIRRHATLLSATKSGDPKAIANACAALAIELHARYRSTALFTQQATDQTRSFLCFSALALAIGLATYSNHQPDGEKLVETTLLALQARPEKLEQAIMARDKLHALSDLFAFLIPHLP</sequence>
<gene>
    <name evidence="1" type="ORF">QFZ34_001687</name>
</gene>
<dbReference type="Proteomes" id="UP001237780">
    <property type="component" value="Unassembled WGS sequence"/>
</dbReference>
<proteinExistence type="predicted"/>
<evidence type="ECO:0008006" key="3">
    <source>
        <dbReference type="Google" id="ProtNLM"/>
    </source>
</evidence>
<comment type="caution">
    <text evidence="1">The sequence shown here is derived from an EMBL/GenBank/DDBJ whole genome shotgun (WGS) entry which is preliminary data.</text>
</comment>
<keyword evidence="2" id="KW-1185">Reference proteome</keyword>
<dbReference type="EMBL" id="JAUSZT010000003">
    <property type="protein sequence ID" value="MDQ0996505.1"/>
    <property type="molecule type" value="Genomic_DNA"/>
</dbReference>
<protein>
    <recommendedName>
        <fullName evidence="3">FCD domain-containing protein</fullName>
    </recommendedName>
</protein>
<reference evidence="1 2" key="1">
    <citation type="submission" date="2023-07" db="EMBL/GenBank/DDBJ databases">
        <title>Comparative genomics of wheat-associated soil bacteria to identify genetic determinants of phenazine resistance.</title>
        <authorList>
            <person name="Mouncey N."/>
        </authorList>
    </citation>
    <scope>NUCLEOTIDE SEQUENCE [LARGE SCALE GENOMIC DNA]</scope>
    <source>
        <strain evidence="1 2">W4I11</strain>
    </source>
</reference>